<evidence type="ECO:0000313" key="2">
    <source>
        <dbReference type="EMBL" id="CAF1186933.1"/>
    </source>
</evidence>
<evidence type="ECO:0000256" key="1">
    <source>
        <dbReference type="SAM" id="MobiDB-lite"/>
    </source>
</evidence>
<feature type="compositionally biased region" description="Polar residues" evidence="1">
    <location>
        <begin position="339"/>
        <end position="349"/>
    </location>
</feature>
<feature type="region of interest" description="Disordered" evidence="1">
    <location>
        <begin position="657"/>
        <end position="687"/>
    </location>
</feature>
<feature type="region of interest" description="Disordered" evidence="1">
    <location>
        <begin position="702"/>
        <end position="722"/>
    </location>
</feature>
<dbReference type="EMBL" id="CAJNOK010013559">
    <property type="protein sequence ID" value="CAF1186933.1"/>
    <property type="molecule type" value="Genomic_DNA"/>
</dbReference>
<dbReference type="AlphaFoldDB" id="A0A8S2EC66"/>
<dbReference type="EMBL" id="CAJOBA010035087">
    <property type="protein sequence ID" value="CAF3997973.1"/>
    <property type="molecule type" value="Genomic_DNA"/>
</dbReference>
<evidence type="ECO:0000313" key="3">
    <source>
        <dbReference type="EMBL" id="CAF3997973.1"/>
    </source>
</evidence>
<dbReference type="InterPro" id="IPR036770">
    <property type="entry name" value="Ankyrin_rpt-contain_sf"/>
</dbReference>
<dbReference type="Proteomes" id="UP000682733">
    <property type="component" value="Unassembled WGS sequence"/>
</dbReference>
<proteinExistence type="predicted"/>
<dbReference type="Proteomes" id="UP000677228">
    <property type="component" value="Unassembled WGS sequence"/>
</dbReference>
<dbReference type="Pfam" id="PF13637">
    <property type="entry name" value="Ank_4"/>
    <property type="match status" value="1"/>
</dbReference>
<gene>
    <name evidence="2" type="ORF">OVA965_LOCUS23341</name>
    <name evidence="3" type="ORF">TMI583_LOCUS24058</name>
</gene>
<dbReference type="InterPro" id="IPR002110">
    <property type="entry name" value="Ankyrin_rpt"/>
</dbReference>
<dbReference type="SUPFAM" id="SSF48403">
    <property type="entry name" value="Ankyrin repeat"/>
    <property type="match status" value="1"/>
</dbReference>
<feature type="region of interest" description="Disordered" evidence="1">
    <location>
        <begin position="330"/>
        <end position="349"/>
    </location>
</feature>
<feature type="compositionally biased region" description="Low complexity" evidence="1">
    <location>
        <begin position="702"/>
        <end position="713"/>
    </location>
</feature>
<accession>A0A8S2EC66</accession>
<dbReference type="SMART" id="SM00248">
    <property type="entry name" value="ANK"/>
    <property type="match status" value="3"/>
</dbReference>
<reference evidence="2" key="1">
    <citation type="submission" date="2021-02" db="EMBL/GenBank/DDBJ databases">
        <authorList>
            <person name="Nowell W R."/>
        </authorList>
    </citation>
    <scope>NUCLEOTIDE SEQUENCE</scope>
</reference>
<evidence type="ECO:0000313" key="4">
    <source>
        <dbReference type="Proteomes" id="UP000677228"/>
    </source>
</evidence>
<organism evidence="2 4">
    <name type="scientific">Didymodactylos carnosus</name>
    <dbReference type="NCBI Taxonomy" id="1234261"/>
    <lineage>
        <taxon>Eukaryota</taxon>
        <taxon>Metazoa</taxon>
        <taxon>Spiralia</taxon>
        <taxon>Gnathifera</taxon>
        <taxon>Rotifera</taxon>
        <taxon>Eurotatoria</taxon>
        <taxon>Bdelloidea</taxon>
        <taxon>Philodinida</taxon>
        <taxon>Philodinidae</taxon>
        <taxon>Didymodactylos</taxon>
    </lineage>
</organism>
<dbReference type="Gene3D" id="1.25.40.20">
    <property type="entry name" value="Ankyrin repeat-containing domain"/>
    <property type="match status" value="1"/>
</dbReference>
<name>A0A8S2EC66_9BILA</name>
<protein>
    <submittedName>
        <fullName evidence="2">Uncharacterized protein</fullName>
    </submittedName>
</protein>
<comment type="caution">
    <text evidence="2">The sequence shown here is derived from an EMBL/GenBank/DDBJ whole genome shotgun (WGS) entry which is preliminary data.</text>
</comment>
<sequence length="973" mass="113611">MKILFNRYNYKPNVCDEFGCTLLMYILRYQRYKLYKLLFQEDLKDFNLSLKDIQGNNILHYAIIYVSKSNRNIILDLIEKFHKFGLNIDERNTYGFTPLLLAVYCGRYDYAHMLLTKTDSSPFVSDYVVSKSIIDYIEFDINERRQQRTPSKLQCHNEPIPSRILIQLHQTLCSSSSSSRSQTARGKEIIGKNFFEVLFRQAVNDSTMSIRKSMIKINNKQNDDSQDSLDSLISYLNKRYPNKIHLKPFNIQYVSNTKYSMLKTQIKDQLSSYNHQRPTSTSSVHNIFSLYDPDLRHSPPPPPPPIIVPKPTTTLKRTVTKLTMIAALTRQPKKESEAAASSNLPAPNMQTTLSSDEALTNEAELASRLNLIFQMVESSHDLEHLFDNAAYHVIINRLHDHLLDTGHYDKTGQEKPCFRNRCTCPEGFMPQYFYELPQTHHQHLINLRNQGYMPSINNMHNFGLMMSSLPIVENKQNNDDYHSDNSETKYFDEFGHRLKKRSAASNYLFLKNLSNFFTKPESPFDETPEELNINKAIEKVRTFIDYVPLVDHAVKIEETIRQAEKYFGQNETNRKQQLMQTKNIWRLKNFGRAPRLIINDKDYRCVPIAMLAILNPYNITEQHTLPQVSTISPSLPWQIPPTLPVLLLNITNMLNQPVSNNPIRPPSDFSGARRRRQKRDTKTAISSNATDIVDVPLLSSSNAKNNQASNISSRNTSSPFYYQTDTDHYYRQQQQEPFDRYRLKQFYGSSSRYKNRDPRFKSRNTHIPWHERDKQEYELQYYDNDMDEENEDADIHGNIGLARHYSDVDDELIESPKVTTINTRKIDQVAEKLTNDVIIKLESQMLKDFKTELKKLASLLNLRTLQGRVISHDLTAFTSDIMYHHNDSWTNMSKQQLSKIIAQKLYKTLASNSKYRFHHPSSVETLSQLYYPNGDLRMYEHIPTERQNIIRRENRSHFHWITEFNKGLETATT</sequence>